<dbReference type="Proteomes" id="UP000635606">
    <property type="component" value="Unassembled WGS sequence"/>
</dbReference>
<comment type="caution">
    <text evidence="2">The sequence shown here is derived from an EMBL/GenBank/DDBJ whole genome shotgun (WGS) entry which is preliminary data.</text>
</comment>
<evidence type="ECO:0000313" key="3">
    <source>
        <dbReference type="Proteomes" id="UP000635606"/>
    </source>
</evidence>
<evidence type="ECO:0008006" key="4">
    <source>
        <dbReference type="Google" id="ProtNLM"/>
    </source>
</evidence>
<reference evidence="2" key="1">
    <citation type="submission" date="2021-01" db="EMBL/GenBank/DDBJ databases">
        <title>Whole genome shotgun sequence of Virgisporangium ochraceum NBRC 16418.</title>
        <authorList>
            <person name="Komaki H."/>
            <person name="Tamura T."/>
        </authorList>
    </citation>
    <scope>NUCLEOTIDE SEQUENCE</scope>
    <source>
        <strain evidence="2">NBRC 16418</strain>
    </source>
</reference>
<accession>A0A8J4A6A9</accession>
<dbReference type="Pfam" id="PF05437">
    <property type="entry name" value="AzlD"/>
    <property type="match status" value="1"/>
</dbReference>
<evidence type="ECO:0000256" key="1">
    <source>
        <dbReference type="SAM" id="Phobius"/>
    </source>
</evidence>
<evidence type="ECO:0000313" key="2">
    <source>
        <dbReference type="EMBL" id="GIJ75008.1"/>
    </source>
</evidence>
<keyword evidence="1" id="KW-1133">Transmembrane helix</keyword>
<keyword evidence="1" id="KW-0812">Transmembrane</keyword>
<name>A0A8J4A6A9_9ACTN</name>
<gene>
    <name evidence="2" type="ORF">Voc01_099250</name>
</gene>
<dbReference type="InterPro" id="IPR008407">
    <property type="entry name" value="Brnchd-chn_aa_trnsp_AzlD"/>
</dbReference>
<sequence>MTLWIAILAVAVISFAIKAAGPALLTGRELPPWTGAVIALLAPALLAALVVVHVLGENWSHVSVPVLVGLAAVVAAHLLRAPMLVSVLVGVAATAALRALTGW</sequence>
<dbReference type="RefSeq" id="WP_203934789.1">
    <property type="nucleotide sequence ID" value="NZ_BOPH01000147.1"/>
</dbReference>
<keyword evidence="1" id="KW-0472">Membrane</keyword>
<feature type="transmembrane region" description="Helical" evidence="1">
    <location>
        <begin position="35"/>
        <end position="55"/>
    </location>
</feature>
<protein>
    <recommendedName>
        <fullName evidence="4">Branched-chain amino acid transport</fullName>
    </recommendedName>
</protein>
<keyword evidence="3" id="KW-1185">Reference proteome</keyword>
<organism evidence="2 3">
    <name type="scientific">Virgisporangium ochraceum</name>
    <dbReference type="NCBI Taxonomy" id="65505"/>
    <lineage>
        <taxon>Bacteria</taxon>
        <taxon>Bacillati</taxon>
        <taxon>Actinomycetota</taxon>
        <taxon>Actinomycetes</taxon>
        <taxon>Micromonosporales</taxon>
        <taxon>Micromonosporaceae</taxon>
        <taxon>Virgisporangium</taxon>
    </lineage>
</organism>
<proteinExistence type="predicted"/>
<dbReference type="EMBL" id="BOPH01000147">
    <property type="protein sequence ID" value="GIJ75008.1"/>
    <property type="molecule type" value="Genomic_DNA"/>
</dbReference>
<dbReference type="AlphaFoldDB" id="A0A8J4A6A9"/>